<sequence>MSWKSVEMQVALPRTQDAGRIQDQMQQRGRIDQESLASNQLVKEEMKRKQVNDYNQKNNVNNKKQEPNNQAWMNKRSKNEMENDALVVSTDHPYLGKQIDFNG</sequence>
<proteinExistence type="predicted"/>
<accession>A0ABT7L2K2</accession>
<feature type="compositionally biased region" description="Basic and acidic residues" evidence="1">
    <location>
        <begin position="42"/>
        <end position="51"/>
    </location>
</feature>
<comment type="caution">
    <text evidence="2">The sequence shown here is derived from an EMBL/GenBank/DDBJ whole genome shotgun (WGS) entry which is preliminary data.</text>
</comment>
<organism evidence="2 3">
    <name type="scientific">Aquibacillus rhizosphaerae</name>
    <dbReference type="NCBI Taxonomy" id="3051431"/>
    <lineage>
        <taxon>Bacteria</taxon>
        <taxon>Bacillati</taxon>
        <taxon>Bacillota</taxon>
        <taxon>Bacilli</taxon>
        <taxon>Bacillales</taxon>
        <taxon>Bacillaceae</taxon>
        <taxon>Aquibacillus</taxon>
    </lineage>
</organism>
<gene>
    <name evidence="2" type="ORF">QQS35_06410</name>
</gene>
<evidence type="ECO:0000256" key="1">
    <source>
        <dbReference type="SAM" id="MobiDB-lite"/>
    </source>
</evidence>
<dbReference type="EMBL" id="JASTZU010000021">
    <property type="protein sequence ID" value="MDL4840089.1"/>
    <property type="molecule type" value="Genomic_DNA"/>
</dbReference>
<feature type="compositionally biased region" description="Low complexity" evidence="1">
    <location>
        <begin position="52"/>
        <end position="70"/>
    </location>
</feature>
<name>A0ABT7L2K2_9BACI</name>
<evidence type="ECO:0000313" key="2">
    <source>
        <dbReference type="EMBL" id="MDL4840089.1"/>
    </source>
</evidence>
<keyword evidence="3" id="KW-1185">Reference proteome</keyword>
<reference evidence="2 3" key="1">
    <citation type="submission" date="2023-06" db="EMBL/GenBank/DDBJ databases">
        <title>Aquibacillus rhizosphaerae LR5S19.</title>
        <authorList>
            <person name="Sun J.-Q."/>
        </authorList>
    </citation>
    <scope>NUCLEOTIDE SEQUENCE [LARGE SCALE GENOMIC DNA]</scope>
    <source>
        <strain evidence="2 3">LR5S19</strain>
    </source>
</reference>
<dbReference type="Proteomes" id="UP001235343">
    <property type="component" value="Unassembled WGS sequence"/>
</dbReference>
<feature type="region of interest" description="Disordered" evidence="1">
    <location>
        <begin position="1"/>
        <end position="70"/>
    </location>
</feature>
<evidence type="ECO:0000313" key="3">
    <source>
        <dbReference type="Proteomes" id="UP001235343"/>
    </source>
</evidence>
<protein>
    <submittedName>
        <fullName evidence="2">Uncharacterized protein</fullName>
    </submittedName>
</protein>
<dbReference type="RefSeq" id="WP_285931087.1">
    <property type="nucleotide sequence ID" value="NZ_JASTZU010000021.1"/>
</dbReference>